<feature type="domain" description="Tyr recombinase" evidence="2">
    <location>
        <begin position="40"/>
        <end position="236"/>
    </location>
</feature>
<dbReference type="GO" id="GO:0003677">
    <property type="term" value="F:DNA binding"/>
    <property type="evidence" value="ECO:0007669"/>
    <property type="project" value="InterPro"/>
</dbReference>
<protein>
    <recommendedName>
        <fullName evidence="2">Tyr recombinase domain-containing protein</fullName>
    </recommendedName>
</protein>
<dbReference type="GO" id="GO:0006310">
    <property type="term" value="P:DNA recombination"/>
    <property type="evidence" value="ECO:0007669"/>
    <property type="project" value="UniProtKB-KW"/>
</dbReference>
<dbReference type="InterPro" id="IPR013762">
    <property type="entry name" value="Integrase-like_cat_sf"/>
</dbReference>
<dbReference type="EMBL" id="SNRW01000325">
    <property type="protein sequence ID" value="KAA6401854.1"/>
    <property type="molecule type" value="Genomic_DNA"/>
</dbReference>
<dbReference type="Pfam" id="PF00589">
    <property type="entry name" value="Phage_integrase"/>
    <property type="match status" value="1"/>
</dbReference>
<evidence type="ECO:0000313" key="4">
    <source>
        <dbReference type="Proteomes" id="UP000324800"/>
    </source>
</evidence>
<sequence length="241" mass="27358">MRKQKIHGVIALAMYSIIDDVSKSPIVTSAAKKFEFAVRSKSKYATMWDLDLLLSFIAAQQEVNKKNLLDLTIALFVAFTAARMTELTRMQIGGINIDEDKMTIKIKIKKGKIEIEYSVEVSRQKRKICPVQALINWQKDDECMKGKQDSVWYDQIKKRKMSPQACNKCLRKITNDVGINQQYGGATVRHDMITKLRKYGAIQEEVNAFTRHAPGSNVIDVYYNKPVGGNLINLLLSGGYF</sequence>
<name>A0A5J4X3Q0_9EUKA</name>
<dbReference type="InterPro" id="IPR011010">
    <property type="entry name" value="DNA_brk_join_enz"/>
</dbReference>
<evidence type="ECO:0000256" key="1">
    <source>
        <dbReference type="ARBA" id="ARBA00023172"/>
    </source>
</evidence>
<dbReference type="Gene3D" id="1.10.443.10">
    <property type="entry name" value="Intergrase catalytic core"/>
    <property type="match status" value="1"/>
</dbReference>
<dbReference type="InterPro" id="IPR002104">
    <property type="entry name" value="Integrase_catalytic"/>
</dbReference>
<evidence type="ECO:0000313" key="3">
    <source>
        <dbReference type="EMBL" id="KAA6401854.1"/>
    </source>
</evidence>
<gene>
    <name evidence="3" type="ORF">EZS28_002615</name>
</gene>
<keyword evidence="1" id="KW-0233">DNA recombination</keyword>
<organism evidence="3 4">
    <name type="scientific">Streblomastix strix</name>
    <dbReference type="NCBI Taxonomy" id="222440"/>
    <lineage>
        <taxon>Eukaryota</taxon>
        <taxon>Metamonada</taxon>
        <taxon>Preaxostyla</taxon>
        <taxon>Oxymonadida</taxon>
        <taxon>Streblomastigidae</taxon>
        <taxon>Streblomastix</taxon>
    </lineage>
</organism>
<dbReference type="PROSITE" id="PS51898">
    <property type="entry name" value="TYR_RECOMBINASE"/>
    <property type="match status" value="1"/>
</dbReference>
<accession>A0A5J4X3Q0</accession>
<dbReference type="SUPFAM" id="SSF56349">
    <property type="entry name" value="DNA breaking-rejoining enzymes"/>
    <property type="match status" value="1"/>
</dbReference>
<dbReference type="AlphaFoldDB" id="A0A5J4X3Q0"/>
<proteinExistence type="predicted"/>
<dbReference type="GO" id="GO:0015074">
    <property type="term" value="P:DNA integration"/>
    <property type="evidence" value="ECO:0007669"/>
    <property type="project" value="InterPro"/>
</dbReference>
<dbReference type="Proteomes" id="UP000324800">
    <property type="component" value="Unassembled WGS sequence"/>
</dbReference>
<evidence type="ECO:0000259" key="2">
    <source>
        <dbReference type="PROSITE" id="PS51898"/>
    </source>
</evidence>
<reference evidence="3 4" key="1">
    <citation type="submission" date="2019-03" db="EMBL/GenBank/DDBJ databases">
        <title>Single cell metagenomics reveals metabolic interactions within the superorganism composed of flagellate Streblomastix strix and complex community of Bacteroidetes bacteria on its surface.</title>
        <authorList>
            <person name="Treitli S.C."/>
            <person name="Kolisko M."/>
            <person name="Husnik F."/>
            <person name="Keeling P."/>
            <person name="Hampl V."/>
        </authorList>
    </citation>
    <scope>NUCLEOTIDE SEQUENCE [LARGE SCALE GENOMIC DNA]</scope>
    <source>
        <strain evidence="3">ST1C</strain>
    </source>
</reference>
<comment type="caution">
    <text evidence="3">The sequence shown here is derived from an EMBL/GenBank/DDBJ whole genome shotgun (WGS) entry which is preliminary data.</text>
</comment>